<feature type="transmembrane region" description="Helical" evidence="1">
    <location>
        <begin position="6"/>
        <end position="26"/>
    </location>
</feature>
<keyword evidence="1" id="KW-0472">Membrane</keyword>
<keyword evidence="1" id="KW-1133">Transmembrane helix</keyword>
<name>A0A285V8N2_9ACTN</name>
<keyword evidence="3" id="KW-1185">Reference proteome</keyword>
<protein>
    <submittedName>
        <fullName evidence="2">Uncharacterized protein</fullName>
    </submittedName>
</protein>
<reference evidence="3" key="1">
    <citation type="submission" date="2017-08" db="EMBL/GenBank/DDBJ databases">
        <authorList>
            <person name="Varghese N."/>
            <person name="Submissions S."/>
        </authorList>
    </citation>
    <scope>NUCLEOTIDE SEQUENCE [LARGE SCALE GENOMIC DNA]</scope>
    <source>
        <strain evidence="3">DSM 4725</strain>
    </source>
</reference>
<organism evidence="2 3">
    <name type="scientific">Blastococcus aggregatus</name>
    <dbReference type="NCBI Taxonomy" id="38502"/>
    <lineage>
        <taxon>Bacteria</taxon>
        <taxon>Bacillati</taxon>
        <taxon>Actinomycetota</taxon>
        <taxon>Actinomycetes</taxon>
        <taxon>Geodermatophilales</taxon>
        <taxon>Geodermatophilaceae</taxon>
        <taxon>Blastococcus</taxon>
    </lineage>
</organism>
<dbReference type="RefSeq" id="WP_097194995.1">
    <property type="nucleotide sequence ID" value="NZ_OBQI01000003.1"/>
</dbReference>
<proteinExistence type="predicted"/>
<gene>
    <name evidence="2" type="ORF">SAMN05660748_2128</name>
</gene>
<evidence type="ECO:0000313" key="3">
    <source>
        <dbReference type="Proteomes" id="UP000219435"/>
    </source>
</evidence>
<dbReference type="AlphaFoldDB" id="A0A285V8N2"/>
<accession>A0A285V8N2</accession>
<keyword evidence="1" id="KW-0812">Transmembrane</keyword>
<sequence>MLLWVVWGVVVVLSVVVLGALAYGVLGARARLAREVTAFEREVQPLLDQITATADRAARTDDESADRR</sequence>
<evidence type="ECO:0000256" key="1">
    <source>
        <dbReference type="SAM" id="Phobius"/>
    </source>
</evidence>
<evidence type="ECO:0000313" key="2">
    <source>
        <dbReference type="EMBL" id="SOC49406.1"/>
    </source>
</evidence>
<dbReference type="Proteomes" id="UP000219435">
    <property type="component" value="Unassembled WGS sequence"/>
</dbReference>
<dbReference type="EMBL" id="OBQI01000003">
    <property type="protein sequence ID" value="SOC49406.1"/>
    <property type="molecule type" value="Genomic_DNA"/>
</dbReference>